<dbReference type="Proteomes" id="UP001304243">
    <property type="component" value="Unassembled WGS sequence"/>
</dbReference>
<organism evidence="2 3">
    <name type="scientific">Mucor velutinosus</name>
    <dbReference type="NCBI Taxonomy" id="708070"/>
    <lineage>
        <taxon>Eukaryota</taxon>
        <taxon>Fungi</taxon>
        <taxon>Fungi incertae sedis</taxon>
        <taxon>Mucoromycota</taxon>
        <taxon>Mucoromycotina</taxon>
        <taxon>Mucoromycetes</taxon>
        <taxon>Mucorales</taxon>
        <taxon>Mucorineae</taxon>
        <taxon>Mucoraceae</taxon>
        <taxon>Mucor</taxon>
    </lineage>
</organism>
<feature type="compositionally biased region" description="Low complexity" evidence="1">
    <location>
        <begin position="74"/>
        <end position="104"/>
    </location>
</feature>
<accession>A0AAN7DPE8</accession>
<gene>
    <name evidence="2" type="ORF">ATC70_006632</name>
</gene>
<keyword evidence="3" id="KW-1185">Reference proteome</keyword>
<dbReference type="AlphaFoldDB" id="A0AAN7DPE8"/>
<evidence type="ECO:0000313" key="3">
    <source>
        <dbReference type="Proteomes" id="UP001304243"/>
    </source>
</evidence>
<feature type="region of interest" description="Disordered" evidence="1">
    <location>
        <begin position="1"/>
        <end position="42"/>
    </location>
</feature>
<feature type="region of interest" description="Disordered" evidence="1">
    <location>
        <begin position="139"/>
        <end position="158"/>
    </location>
</feature>
<reference evidence="2 3" key="1">
    <citation type="submission" date="2022-11" db="EMBL/GenBank/DDBJ databases">
        <title>Mucor velutinosus strain NIH1002 WGS.</title>
        <authorList>
            <person name="Subramanian P."/>
            <person name="Mullikin J.C."/>
            <person name="Segre J.A."/>
            <person name="Zelazny A.M."/>
        </authorList>
    </citation>
    <scope>NUCLEOTIDE SEQUENCE [LARGE SCALE GENOMIC DNA]</scope>
    <source>
        <strain evidence="2 3">NIH1002</strain>
    </source>
</reference>
<comment type="caution">
    <text evidence="2">The sequence shown here is derived from an EMBL/GenBank/DDBJ whole genome shotgun (WGS) entry which is preliminary data.</text>
</comment>
<feature type="compositionally biased region" description="Low complexity" evidence="1">
    <location>
        <begin position="7"/>
        <end position="31"/>
    </location>
</feature>
<dbReference type="RefSeq" id="XP_064687418.1">
    <property type="nucleotide sequence ID" value="XM_064825904.1"/>
</dbReference>
<feature type="compositionally biased region" description="Polar residues" evidence="1">
    <location>
        <begin position="146"/>
        <end position="158"/>
    </location>
</feature>
<name>A0AAN7DPE8_9FUNG</name>
<dbReference type="GeneID" id="89950318"/>
<evidence type="ECO:0000313" key="2">
    <source>
        <dbReference type="EMBL" id="KAK4520752.1"/>
    </source>
</evidence>
<feature type="region of interest" description="Disordered" evidence="1">
    <location>
        <begin position="74"/>
        <end position="117"/>
    </location>
</feature>
<evidence type="ECO:0000256" key="1">
    <source>
        <dbReference type="SAM" id="MobiDB-lite"/>
    </source>
</evidence>
<sequence>MLSNWLSSWYQQNEQQQQQQQRQSQQESSFQHIEQTVGEGEEDWVQVITPSIRQQKPTSDTVAMVPHSVTTIADSNMTSATASATASAATSATSASISNASSNNDGNIKGLSRQERRAKARFAVREMKKQARNAAMVTGRNKKGLASSTCLPASPITA</sequence>
<protein>
    <submittedName>
        <fullName evidence="2">Uncharacterized protein</fullName>
    </submittedName>
</protein>
<dbReference type="EMBL" id="JASEJX010000009">
    <property type="protein sequence ID" value="KAK4520752.1"/>
    <property type="molecule type" value="Genomic_DNA"/>
</dbReference>
<proteinExistence type="predicted"/>